<dbReference type="CDD" id="cd03788">
    <property type="entry name" value="GT20_TPS"/>
    <property type="match status" value="1"/>
</dbReference>
<dbReference type="EMBL" id="QNSB01000004">
    <property type="protein sequence ID" value="RBP72183.1"/>
    <property type="molecule type" value="Genomic_DNA"/>
</dbReference>
<feature type="compositionally biased region" description="Low complexity" evidence="2">
    <location>
        <begin position="512"/>
        <end position="546"/>
    </location>
</feature>
<name>A0A366ILW1_9MICO</name>
<dbReference type="GO" id="GO:0003825">
    <property type="term" value="F:alpha,alpha-trehalose-phosphate synthase (UDP-forming) activity"/>
    <property type="evidence" value="ECO:0007669"/>
    <property type="project" value="TreeGrafter"/>
</dbReference>
<protein>
    <submittedName>
        <fullName evidence="3">Trehalose 6-phosphate synthase</fullName>
    </submittedName>
</protein>
<dbReference type="PANTHER" id="PTHR10788:SF106">
    <property type="entry name" value="BCDNA.GH08860"/>
    <property type="match status" value="1"/>
</dbReference>
<evidence type="ECO:0000256" key="1">
    <source>
        <dbReference type="ARBA" id="ARBA00008799"/>
    </source>
</evidence>
<organism evidence="3 4">
    <name type="scientific">Brevibacterium celere</name>
    <dbReference type="NCBI Taxonomy" id="225845"/>
    <lineage>
        <taxon>Bacteria</taxon>
        <taxon>Bacillati</taxon>
        <taxon>Actinomycetota</taxon>
        <taxon>Actinomycetes</taxon>
        <taxon>Micrococcales</taxon>
        <taxon>Brevibacteriaceae</taxon>
        <taxon>Brevibacterium</taxon>
    </lineage>
</organism>
<dbReference type="Gene3D" id="3.40.50.2000">
    <property type="entry name" value="Glycogen Phosphorylase B"/>
    <property type="match status" value="2"/>
</dbReference>
<sequence length="624" mass="68055">MNTVNSAEPAGKPTYGDSEFVVVANRLPVDRDTSDNDAEWRTSPGGLVTAVAPVMKAHAGAWIGWTGVADVDFDPFTIDGMHLIPVTLSSEDVLRYYEGFSNATLWPLYHDVIVTPEYHRKWWEAYVRVNKRFAARVAEVAAEGATVWVHDYQLQLVPQLVRQRRPDLAIGFFNHIPFPPYELFAQLPWRDQILQGLLGADLIGFQRPADAANFRRAVRGRLNYMTKGSTVSVPSSDSLPAHIVRAEAFPISIDTPFLEELAQDPKIIERAEQIRREVGNPKVIMLGVDRMDYTKGIRHRLKAFGELLAEKKLKVEDVVLIQIATPSRERLEQYKIIRHDVELAVGRINGEQADVGDIAVYYLHHSYPRDEMTAFFLAADVMLVTALRDGMNLVAKEYVACRTDEDGVLVLSEFTGAAEQLRGAVLVNPHDIADLKAGIVDAVHMDAKTKRRRMRQMRKKVASDTVSVWSQRFLTELRAIRTHPDDVTRGEPVVADPIDEEASEIVPTSLETAAATEAAEAAPTMADAPATTEAAPTPEAAVPETAEAPDREAAETAPTAETPADADPKAAGVAPPVASASTSGPTVPLGASAPADPTSGTESRASFSTVSATSPSASPRSFDA</sequence>
<evidence type="ECO:0000313" key="3">
    <source>
        <dbReference type="EMBL" id="RBP72183.1"/>
    </source>
</evidence>
<proteinExistence type="inferred from homology"/>
<dbReference type="AlphaFoldDB" id="A0A366ILW1"/>
<accession>A0A366ILW1</accession>
<dbReference type="Proteomes" id="UP000253509">
    <property type="component" value="Unassembled WGS sequence"/>
</dbReference>
<dbReference type="InterPro" id="IPR001830">
    <property type="entry name" value="Glyco_trans_20"/>
</dbReference>
<evidence type="ECO:0000256" key="2">
    <source>
        <dbReference type="SAM" id="MobiDB-lite"/>
    </source>
</evidence>
<comment type="similarity">
    <text evidence="1">Belongs to the glycosyltransferase 20 family.</text>
</comment>
<feature type="compositionally biased region" description="Low complexity" evidence="2">
    <location>
        <begin position="555"/>
        <end position="586"/>
    </location>
</feature>
<dbReference type="GO" id="GO:0004805">
    <property type="term" value="F:trehalose-phosphatase activity"/>
    <property type="evidence" value="ECO:0007669"/>
    <property type="project" value="TreeGrafter"/>
</dbReference>
<dbReference type="SUPFAM" id="SSF53756">
    <property type="entry name" value="UDP-Glycosyltransferase/glycogen phosphorylase"/>
    <property type="match status" value="1"/>
</dbReference>
<dbReference type="Pfam" id="PF00982">
    <property type="entry name" value="Glyco_transf_20"/>
    <property type="match status" value="1"/>
</dbReference>
<feature type="compositionally biased region" description="Low complexity" evidence="2">
    <location>
        <begin position="606"/>
        <end position="624"/>
    </location>
</feature>
<dbReference type="GO" id="GO:0005992">
    <property type="term" value="P:trehalose biosynthetic process"/>
    <property type="evidence" value="ECO:0007669"/>
    <property type="project" value="InterPro"/>
</dbReference>
<evidence type="ECO:0000313" key="4">
    <source>
        <dbReference type="Proteomes" id="UP000253509"/>
    </source>
</evidence>
<dbReference type="PANTHER" id="PTHR10788">
    <property type="entry name" value="TREHALOSE-6-PHOSPHATE SYNTHASE"/>
    <property type="match status" value="1"/>
</dbReference>
<feature type="region of interest" description="Disordered" evidence="2">
    <location>
        <begin position="512"/>
        <end position="624"/>
    </location>
</feature>
<keyword evidence="4" id="KW-1185">Reference proteome</keyword>
<dbReference type="GO" id="GO:0005829">
    <property type="term" value="C:cytosol"/>
    <property type="evidence" value="ECO:0007669"/>
    <property type="project" value="TreeGrafter"/>
</dbReference>
<comment type="caution">
    <text evidence="3">The sequence shown here is derived from an EMBL/GenBank/DDBJ whole genome shotgun (WGS) entry which is preliminary data.</text>
</comment>
<reference evidence="3 4" key="1">
    <citation type="submission" date="2018-06" db="EMBL/GenBank/DDBJ databases">
        <title>Freshwater and sediment microbial communities from various areas in North America, analyzing microbe dynamics in response to fracking.</title>
        <authorList>
            <person name="Lamendella R."/>
        </authorList>
    </citation>
    <scope>NUCLEOTIDE SEQUENCE [LARGE SCALE GENOMIC DNA]</scope>
    <source>
        <strain evidence="3 4">3b_TX</strain>
    </source>
</reference>
<gene>
    <name evidence="3" type="ORF">DFO65_104140</name>
</gene>